<dbReference type="PROSITE" id="PS50195">
    <property type="entry name" value="PX"/>
    <property type="match status" value="1"/>
</dbReference>
<feature type="domain" description="PX" evidence="12">
    <location>
        <begin position="109"/>
        <end position="226"/>
    </location>
</feature>
<evidence type="ECO:0000256" key="11">
    <source>
        <dbReference type="SAM" id="MobiDB-lite"/>
    </source>
</evidence>
<keyword evidence="5" id="KW-0967">Endosome</keyword>
<dbReference type="InterPro" id="IPR044588">
    <property type="entry name" value="EREX-like"/>
</dbReference>
<dbReference type="Proteomes" id="UP001293593">
    <property type="component" value="Unassembled WGS sequence"/>
</dbReference>
<evidence type="ECO:0000256" key="2">
    <source>
        <dbReference type="ARBA" id="ARBA00004514"/>
    </source>
</evidence>
<keyword evidence="4" id="KW-0963">Cytoplasm</keyword>
<proteinExistence type="predicted"/>
<dbReference type="Pfam" id="PF00787">
    <property type="entry name" value="PX"/>
    <property type="match status" value="1"/>
</dbReference>
<evidence type="ECO:0000256" key="6">
    <source>
        <dbReference type="ARBA" id="ARBA00022927"/>
    </source>
</evidence>
<evidence type="ECO:0000256" key="4">
    <source>
        <dbReference type="ARBA" id="ARBA00022490"/>
    </source>
</evidence>
<evidence type="ECO:0000256" key="9">
    <source>
        <dbReference type="ARBA" id="ARBA00055681"/>
    </source>
</evidence>
<dbReference type="GO" id="GO:0015031">
    <property type="term" value="P:protein transport"/>
    <property type="evidence" value="ECO:0007669"/>
    <property type="project" value="UniProtKB-KW"/>
</dbReference>
<evidence type="ECO:0000256" key="1">
    <source>
        <dbReference type="ARBA" id="ARBA00004481"/>
    </source>
</evidence>
<dbReference type="SUPFAM" id="SSF64268">
    <property type="entry name" value="PX domain"/>
    <property type="match status" value="1"/>
</dbReference>
<evidence type="ECO:0000259" key="12">
    <source>
        <dbReference type="PROSITE" id="PS50195"/>
    </source>
</evidence>
<name>A0AAE1JGX8_9FABA</name>
<dbReference type="GO" id="GO:0035091">
    <property type="term" value="F:phosphatidylinositol binding"/>
    <property type="evidence" value="ECO:0007669"/>
    <property type="project" value="InterPro"/>
</dbReference>
<evidence type="ECO:0000313" key="13">
    <source>
        <dbReference type="EMBL" id="KAK4252919.1"/>
    </source>
</evidence>
<feature type="coiled-coil region" evidence="10">
    <location>
        <begin position="414"/>
        <end position="589"/>
    </location>
</feature>
<dbReference type="FunFam" id="3.30.1520.10:FF:000060">
    <property type="entry name" value="Phox (PX) domain-containing protein"/>
    <property type="match status" value="1"/>
</dbReference>
<protein>
    <recommendedName>
        <fullName evidence="12">PX domain-containing protein</fullName>
    </recommendedName>
</protein>
<evidence type="ECO:0000256" key="3">
    <source>
        <dbReference type="ARBA" id="ARBA00022448"/>
    </source>
</evidence>
<comment type="caution">
    <text evidence="13">The sequence shown here is derived from an EMBL/GenBank/DDBJ whole genome shotgun (WGS) entry which is preliminary data.</text>
</comment>
<dbReference type="EMBL" id="JAWXYG010000019">
    <property type="protein sequence ID" value="KAK4252919.1"/>
    <property type="molecule type" value="Genomic_DNA"/>
</dbReference>
<keyword evidence="14" id="KW-1185">Reference proteome</keyword>
<keyword evidence="3" id="KW-0813">Transport</keyword>
<dbReference type="Gene3D" id="3.30.1520.10">
    <property type="entry name" value="Phox-like domain"/>
    <property type="match status" value="1"/>
</dbReference>
<comment type="function">
    <text evidence="9">Acts as an effector of RABF2A and RABF2B. Involved in vacuolar transport of storage proteins. Regulates membrane trafficking to protein storage vacuoles (PSVs). Binds specifically to phosphatidylinositol 3-monophosphate (PtdIns3P).</text>
</comment>
<evidence type="ECO:0000256" key="7">
    <source>
        <dbReference type="ARBA" id="ARBA00023054"/>
    </source>
</evidence>
<comment type="subcellular location">
    <subcellularLocation>
        <location evidence="2">Cytoplasm</location>
        <location evidence="2">Cytosol</location>
    </subcellularLocation>
    <subcellularLocation>
        <location evidence="1">Endosome membrane</location>
        <topology evidence="1">Peripheral membrane protein</topology>
    </subcellularLocation>
</comment>
<accession>A0AAE1JGX8</accession>
<dbReference type="InterPro" id="IPR001683">
    <property type="entry name" value="PX_dom"/>
</dbReference>
<evidence type="ECO:0000313" key="14">
    <source>
        <dbReference type="Proteomes" id="UP001293593"/>
    </source>
</evidence>
<evidence type="ECO:0000256" key="8">
    <source>
        <dbReference type="ARBA" id="ARBA00023136"/>
    </source>
</evidence>
<keyword evidence="7 10" id="KW-0175">Coiled coil</keyword>
<gene>
    <name evidence="13" type="ORF">QN277_011048</name>
</gene>
<dbReference type="InterPro" id="IPR036871">
    <property type="entry name" value="PX_dom_sf"/>
</dbReference>
<feature type="region of interest" description="Disordered" evidence="11">
    <location>
        <begin position="255"/>
        <end position="283"/>
    </location>
</feature>
<organism evidence="13 14">
    <name type="scientific">Acacia crassicarpa</name>
    <name type="common">northern wattle</name>
    <dbReference type="NCBI Taxonomy" id="499986"/>
    <lineage>
        <taxon>Eukaryota</taxon>
        <taxon>Viridiplantae</taxon>
        <taxon>Streptophyta</taxon>
        <taxon>Embryophyta</taxon>
        <taxon>Tracheophyta</taxon>
        <taxon>Spermatophyta</taxon>
        <taxon>Magnoliopsida</taxon>
        <taxon>eudicotyledons</taxon>
        <taxon>Gunneridae</taxon>
        <taxon>Pentapetalae</taxon>
        <taxon>rosids</taxon>
        <taxon>fabids</taxon>
        <taxon>Fabales</taxon>
        <taxon>Fabaceae</taxon>
        <taxon>Caesalpinioideae</taxon>
        <taxon>mimosoid clade</taxon>
        <taxon>Acacieae</taxon>
        <taxon>Acacia</taxon>
    </lineage>
</organism>
<dbReference type="GO" id="GO:0005829">
    <property type="term" value="C:cytosol"/>
    <property type="evidence" value="ECO:0007669"/>
    <property type="project" value="UniProtKB-SubCell"/>
</dbReference>
<sequence length="744" mass="84219">MYHYADDLSVVGLNFNYSDPVFNPYAYRRSYLTSSSTSLYGVDDDYDLLGDGRSYPDKKEPVVKNPSPPKHRQDGTSPLPLGMDWSLPPRKWDGRNSVWPNDPHGGWSYCVTVPSWVVQPDSRGSDSVVFYRVQVGIQSPEGITSMRVIFRRFNDFLKLFSELKKEFPMKKLPPAPPKKLLKVKSQKVLEERRCLLEDWIEKLLSDIDVSRSAPAAIFLELEAAARSAFHNSLQMSDETSVSGTTSYVLQDDPNVSASVASDSGNDTSYEVSELGTPRHGKDGYSDLSMDNSMAEHDSTNLARTTVGRAESNKEFVNEDTSKFSLDNMQTDTSAIDKDTEKTADVHVLRLDGTEFIPKIQDKMDGHVKRLSTDSIGSDLSSLRNGEASNLGMDLLVTLPSDGRHKLNRILVTLQQRLTTTKTDVEDLLARLNQEMAARQFLITKVKDLEVELETTQLNCRENMHQAVLAERERFTQMQWDIEELRRKCLDMEIKWKSEEDERLQVESKKASLVKENEMLQQELDVSREQLENLKKRHEELEMKSKTDVKVLIKEVKSLRGSQSELKQQLSELVKEKLEAERSLHKEKQRLKLSHEANTKLLRECGILQQRLQECSVNFLVEEEDKLIVDTTPSDALDLLAMSDNRIGLLLAEAQLLAQDVENAAGAVSETRSTSSGDTVATDNELRRLLAHTFVDNASLRKQINSVLRLALNAPAKSDVEDDDDDDDGEEIDLRKTVLSQFLER</sequence>
<evidence type="ECO:0000256" key="5">
    <source>
        <dbReference type="ARBA" id="ARBA00022753"/>
    </source>
</evidence>
<feature type="compositionally biased region" description="Polar residues" evidence="11">
    <location>
        <begin position="255"/>
        <end position="270"/>
    </location>
</feature>
<keyword evidence="8" id="KW-0472">Membrane</keyword>
<reference evidence="13" key="1">
    <citation type="submission" date="2023-10" db="EMBL/GenBank/DDBJ databases">
        <title>Chromosome-level genome of the transformable northern wattle, Acacia crassicarpa.</title>
        <authorList>
            <person name="Massaro I."/>
            <person name="Sinha N.R."/>
            <person name="Poethig S."/>
            <person name="Leichty A.R."/>
        </authorList>
    </citation>
    <scope>NUCLEOTIDE SEQUENCE</scope>
    <source>
        <strain evidence="13">Acra3RX</strain>
        <tissue evidence="13">Leaf</tissue>
    </source>
</reference>
<dbReference type="PANTHER" id="PTHR46856">
    <property type="entry name" value="PX DOMAIN-CONTAINING PROTEIN EREL1-RELATED"/>
    <property type="match status" value="1"/>
</dbReference>
<evidence type="ECO:0000256" key="10">
    <source>
        <dbReference type="SAM" id="Coils"/>
    </source>
</evidence>
<feature type="region of interest" description="Disordered" evidence="11">
    <location>
        <begin position="50"/>
        <end position="81"/>
    </location>
</feature>
<dbReference type="GO" id="GO:0010008">
    <property type="term" value="C:endosome membrane"/>
    <property type="evidence" value="ECO:0007669"/>
    <property type="project" value="UniProtKB-SubCell"/>
</dbReference>
<dbReference type="SMART" id="SM00312">
    <property type="entry name" value="PX"/>
    <property type="match status" value="1"/>
</dbReference>
<dbReference type="AlphaFoldDB" id="A0AAE1JGX8"/>
<dbReference type="PANTHER" id="PTHR46856:SF3">
    <property type="entry name" value="PX DOMAIN-CONTAINING PROTEIN EREX"/>
    <property type="match status" value="1"/>
</dbReference>
<keyword evidence="6" id="KW-0653">Protein transport</keyword>